<evidence type="ECO:0000313" key="4">
    <source>
        <dbReference type="Ensembl" id="ENSPCLP00000022507.1"/>
    </source>
</evidence>
<dbReference type="CDD" id="cd06060">
    <property type="entry name" value="misato"/>
    <property type="match status" value="1"/>
</dbReference>
<dbReference type="Gene3D" id="3.40.50.1440">
    <property type="entry name" value="Tubulin/FtsZ, GTPase domain"/>
    <property type="match status" value="1"/>
</dbReference>
<accession>A0A669QP34</accession>
<evidence type="ECO:0000256" key="1">
    <source>
        <dbReference type="ARBA" id="ARBA00004496"/>
    </source>
</evidence>
<dbReference type="GO" id="GO:0007005">
    <property type="term" value="P:mitochondrion organization"/>
    <property type="evidence" value="ECO:0007669"/>
    <property type="project" value="InterPro"/>
</dbReference>
<dbReference type="Ensembl" id="ENSPCLT00000031152.1">
    <property type="protein sequence ID" value="ENSPCLP00000022507.1"/>
    <property type="gene ID" value="ENSPCLG00000019766.1"/>
</dbReference>
<protein>
    <submittedName>
        <fullName evidence="4">Misato mitochondrial distribution and morphology regulator 1</fullName>
    </submittedName>
</protein>
<dbReference type="GO" id="GO:0005739">
    <property type="term" value="C:mitochondrion"/>
    <property type="evidence" value="ECO:0007669"/>
    <property type="project" value="TreeGrafter"/>
</dbReference>
<proteinExistence type="predicted"/>
<dbReference type="InterPro" id="IPR036525">
    <property type="entry name" value="Tubulin/FtsZ_GTPase_sf"/>
</dbReference>
<reference evidence="4" key="2">
    <citation type="submission" date="2025-09" db="UniProtKB">
        <authorList>
            <consortium name="Ensembl"/>
        </authorList>
    </citation>
    <scope>IDENTIFICATION</scope>
</reference>
<evidence type="ECO:0000259" key="3">
    <source>
        <dbReference type="Pfam" id="PF14881"/>
    </source>
</evidence>
<name>A0A669QP34_PHACC</name>
<feature type="domain" description="DML1/Misato tubulin" evidence="3">
    <location>
        <begin position="114"/>
        <end position="257"/>
    </location>
</feature>
<dbReference type="Pfam" id="PF14881">
    <property type="entry name" value="Tubulin_3"/>
    <property type="match status" value="1"/>
</dbReference>
<dbReference type="SUPFAM" id="SSF52490">
    <property type="entry name" value="Tubulin nucleotide-binding domain-like"/>
    <property type="match status" value="1"/>
</dbReference>
<reference evidence="4" key="1">
    <citation type="submission" date="2025-08" db="UniProtKB">
        <authorList>
            <consortium name="Ensembl"/>
        </authorList>
    </citation>
    <scope>IDENTIFICATION</scope>
</reference>
<evidence type="ECO:0000256" key="2">
    <source>
        <dbReference type="ARBA" id="ARBA00022490"/>
    </source>
</evidence>
<comment type="subcellular location">
    <subcellularLocation>
        <location evidence="1">Cytoplasm</location>
    </subcellularLocation>
</comment>
<sequence>GGRGGDAAARALRGLRGRPLVGAAGGTGAAPGSGALGEIRSHFFPSFLPQRRPPQDTELSHAALLRAGREGCTPRLIALELKGTGAADPPPGDQGKRPPWFFLLSPDAAPAPGSSTQLWSDYLSVQLHPRSIYVLQQYNHDGDSGRLEAFGQGEKLLQDAGCMEEVEDRLHFYVEECDYLQGFQVLCDLHDGFSGVGAKVTELLHDEYSRKGILTWGLTPVTPNMGDPQKNFYRVLNTALGIVHLSAHSSLFCPLSLSGSLGIKPQPPITFPYLNYDLFSAAVMQTLNLSPLLNQVVAAWAAVPFPAVRGHSLPDALCAHQQDVPWKLLSSCGEQKVSRCFAQSVVLRGICKENPTRVWGNFIQLLPGSASHILEQPCVTLPPYPHIFSSLLSRQGFLLDDLSTVESIPVLTSLQSSPALRTLLSDLCKDLQKLGTRRCASFFAAGVEEDDFHEAFQELRTLSQCYEMGFEGDNSEDESDSD</sequence>
<dbReference type="PANTHER" id="PTHR13391">
    <property type="entry name" value="MITOCHONDRIAL DISTRIBUTION REGULATOR MISATO"/>
    <property type="match status" value="1"/>
</dbReference>
<dbReference type="InterPro" id="IPR029209">
    <property type="entry name" value="DML1/Misato_tubulin"/>
</dbReference>
<dbReference type="PANTHER" id="PTHR13391:SF0">
    <property type="entry name" value="PROTEIN MISATO HOMOLOG 1"/>
    <property type="match status" value="1"/>
</dbReference>
<dbReference type="AlphaFoldDB" id="A0A669QP34"/>
<keyword evidence="2" id="KW-0963">Cytoplasm</keyword>
<dbReference type="InterPro" id="IPR049942">
    <property type="entry name" value="DML1/Misato"/>
</dbReference>
<evidence type="ECO:0000313" key="5">
    <source>
        <dbReference type="Proteomes" id="UP000472261"/>
    </source>
</evidence>
<organism evidence="4 5">
    <name type="scientific">Phasianus colchicus</name>
    <name type="common">Common pheasant</name>
    <dbReference type="NCBI Taxonomy" id="9054"/>
    <lineage>
        <taxon>Eukaryota</taxon>
        <taxon>Metazoa</taxon>
        <taxon>Chordata</taxon>
        <taxon>Craniata</taxon>
        <taxon>Vertebrata</taxon>
        <taxon>Euteleostomi</taxon>
        <taxon>Archelosauria</taxon>
        <taxon>Archosauria</taxon>
        <taxon>Dinosauria</taxon>
        <taxon>Saurischia</taxon>
        <taxon>Theropoda</taxon>
        <taxon>Coelurosauria</taxon>
        <taxon>Aves</taxon>
        <taxon>Neognathae</taxon>
        <taxon>Galloanserae</taxon>
        <taxon>Galliformes</taxon>
        <taxon>Phasianidae</taxon>
        <taxon>Phasianinae</taxon>
        <taxon>Phasianus</taxon>
    </lineage>
</organism>
<keyword evidence="5" id="KW-1185">Reference proteome</keyword>
<dbReference type="Proteomes" id="UP000472261">
    <property type="component" value="Unplaced"/>
</dbReference>